<sequence>MNAGECRSPDNNMSCPPDCRQHHPTPPDSLSIHDLPASRPYPNTNVTPPGSAACRSFA</sequence>
<protein>
    <submittedName>
        <fullName evidence="2">Uncharacterized protein</fullName>
    </submittedName>
</protein>
<dbReference type="AlphaFoldDB" id="A0A6A6RMX9"/>
<feature type="region of interest" description="Disordered" evidence="1">
    <location>
        <begin position="1"/>
        <end position="58"/>
    </location>
</feature>
<dbReference type="EMBL" id="MU006797">
    <property type="protein sequence ID" value="KAF2636730.1"/>
    <property type="molecule type" value="Genomic_DNA"/>
</dbReference>
<gene>
    <name evidence="2" type="ORF">P280DRAFT_472939</name>
</gene>
<name>A0A6A6RMX9_9PLEO</name>
<accession>A0A6A6RMX9</accession>
<evidence type="ECO:0000313" key="2">
    <source>
        <dbReference type="EMBL" id="KAF2636730.1"/>
    </source>
</evidence>
<proteinExistence type="predicted"/>
<organism evidence="2 3">
    <name type="scientific">Massarina eburnea CBS 473.64</name>
    <dbReference type="NCBI Taxonomy" id="1395130"/>
    <lineage>
        <taxon>Eukaryota</taxon>
        <taxon>Fungi</taxon>
        <taxon>Dikarya</taxon>
        <taxon>Ascomycota</taxon>
        <taxon>Pezizomycotina</taxon>
        <taxon>Dothideomycetes</taxon>
        <taxon>Pleosporomycetidae</taxon>
        <taxon>Pleosporales</taxon>
        <taxon>Massarineae</taxon>
        <taxon>Massarinaceae</taxon>
        <taxon>Massarina</taxon>
    </lineage>
</organism>
<dbReference type="Proteomes" id="UP000799753">
    <property type="component" value="Unassembled WGS sequence"/>
</dbReference>
<reference evidence="2" key="1">
    <citation type="journal article" date="2020" name="Stud. Mycol.">
        <title>101 Dothideomycetes genomes: a test case for predicting lifestyles and emergence of pathogens.</title>
        <authorList>
            <person name="Haridas S."/>
            <person name="Albert R."/>
            <person name="Binder M."/>
            <person name="Bloem J."/>
            <person name="Labutti K."/>
            <person name="Salamov A."/>
            <person name="Andreopoulos B."/>
            <person name="Baker S."/>
            <person name="Barry K."/>
            <person name="Bills G."/>
            <person name="Bluhm B."/>
            <person name="Cannon C."/>
            <person name="Castanera R."/>
            <person name="Culley D."/>
            <person name="Daum C."/>
            <person name="Ezra D."/>
            <person name="Gonzalez J."/>
            <person name="Henrissat B."/>
            <person name="Kuo A."/>
            <person name="Liang C."/>
            <person name="Lipzen A."/>
            <person name="Lutzoni F."/>
            <person name="Magnuson J."/>
            <person name="Mondo S."/>
            <person name="Nolan M."/>
            <person name="Ohm R."/>
            <person name="Pangilinan J."/>
            <person name="Park H.-J."/>
            <person name="Ramirez L."/>
            <person name="Alfaro M."/>
            <person name="Sun H."/>
            <person name="Tritt A."/>
            <person name="Yoshinaga Y."/>
            <person name="Zwiers L.-H."/>
            <person name="Turgeon B."/>
            <person name="Goodwin S."/>
            <person name="Spatafora J."/>
            <person name="Crous P."/>
            <person name="Grigoriev I."/>
        </authorList>
    </citation>
    <scope>NUCLEOTIDE SEQUENCE</scope>
    <source>
        <strain evidence="2">CBS 473.64</strain>
    </source>
</reference>
<evidence type="ECO:0000313" key="3">
    <source>
        <dbReference type="Proteomes" id="UP000799753"/>
    </source>
</evidence>
<evidence type="ECO:0000256" key="1">
    <source>
        <dbReference type="SAM" id="MobiDB-lite"/>
    </source>
</evidence>
<keyword evidence="3" id="KW-1185">Reference proteome</keyword>